<dbReference type="Pfam" id="PF12850">
    <property type="entry name" value="Metallophos_2"/>
    <property type="match status" value="1"/>
</dbReference>
<keyword evidence="6" id="KW-1185">Reference proteome</keyword>
<dbReference type="Proteomes" id="UP000195141">
    <property type="component" value="Chromosome"/>
</dbReference>
<reference evidence="5" key="2">
    <citation type="submission" date="2017-05" db="EMBL/GenBank/DDBJ databases">
        <authorList>
            <consortium name="The Broad Institute Genomics Platform"/>
            <consortium name="The Broad Institute Genomic Center for Infectious Diseases"/>
            <person name="Earl A."/>
            <person name="Manson A."/>
            <person name="Schwartman J."/>
            <person name="Gilmore M."/>
            <person name="Abouelleil A."/>
            <person name="Cao P."/>
            <person name="Chapman S."/>
            <person name="Cusick C."/>
            <person name="Shea T."/>
            <person name="Young S."/>
            <person name="Neafsey D."/>
            <person name="Nusbaum C."/>
            <person name="Birren B."/>
        </authorList>
    </citation>
    <scope>NUCLEOTIDE SEQUENCE</scope>
    <source>
        <strain evidence="5">9E7_DIV0242</strain>
    </source>
</reference>
<accession>A0A242KEM2</accession>
<protein>
    <recommendedName>
        <fullName evidence="2">Phosphoesterase</fullName>
        <ecNumber evidence="2">3.1.4.-</ecNumber>
    </recommendedName>
</protein>
<comment type="cofactor">
    <cofactor evidence="2">
        <name>a divalent metal cation</name>
        <dbReference type="ChEBI" id="CHEBI:60240"/>
    </cofactor>
</comment>
<evidence type="ECO:0000259" key="3">
    <source>
        <dbReference type="Pfam" id="PF12850"/>
    </source>
</evidence>
<keyword evidence="2" id="KW-0479">Metal-binding</keyword>
<dbReference type="InterPro" id="IPR029052">
    <property type="entry name" value="Metallo-depent_PP-like"/>
</dbReference>
<dbReference type="Gene3D" id="3.60.21.10">
    <property type="match status" value="1"/>
</dbReference>
<dbReference type="CDD" id="cd00841">
    <property type="entry name" value="MPP_YfcE"/>
    <property type="match status" value="1"/>
</dbReference>
<proteinExistence type="inferred from homology"/>
<dbReference type="InterPro" id="IPR041802">
    <property type="entry name" value="MPP_YfcE"/>
</dbReference>
<gene>
    <name evidence="5" type="ORF">A5888_000773</name>
    <name evidence="4" type="ORF">A5888_000804</name>
</gene>
<dbReference type="OrthoDB" id="9800565at2"/>
<organism evidence="4">
    <name type="scientific">Candidatus Enterococcus clewellii</name>
    <dbReference type="NCBI Taxonomy" id="1834193"/>
    <lineage>
        <taxon>Bacteria</taxon>
        <taxon>Bacillati</taxon>
        <taxon>Bacillota</taxon>
        <taxon>Bacilli</taxon>
        <taxon>Lactobacillales</taxon>
        <taxon>Enterococcaceae</taxon>
        <taxon>Enterococcus</taxon>
    </lineage>
</organism>
<dbReference type="SUPFAM" id="SSF56300">
    <property type="entry name" value="Metallo-dependent phosphatases"/>
    <property type="match status" value="1"/>
</dbReference>
<dbReference type="InterPro" id="IPR024654">
    <property type="entry name" value="Calcineurin-like_PHP_lpxH"/>
</dbReference>
<comment type="similarity">
    <text evidence="1 2">Belongs to the metallophosphoesterase superfamily. YfcE family.</text>
</comment>
<dbReference type="AlphaFoldDB" id="A0A242KEM2"/>
<dbReference type="PANTHER" id="PTHR11124">
    <property type="entry name" value="VACUOLAR SORTING PROTEIN VPS29"/>
    <property type="match status" value="1"/>
</dbReference>
<evidence type="ECO:0000256" key="1">
    <source>
        <dbReference type="ARBA" id="ARBA00008950"/>
    </source>
</evidence>
<evidence type="ECO:0000313" key="5">
    <source>
        <dbReference type="EMBL" id="WYJ89054.1"/>
    </source>
</evidence>
<dbReference type="EMBL" id="NGMM01000001">
    <property type="protein sequence ID" value="OTP18990.1"/>
    <property type="molecule type" value="Genomic_DNA"/>
</dbReference>
<evidence type="ECO:0000313" key="6">
    <source>
        <dbReference type="Proteomes" id="UP000195141"/>
    </source>
</evidence>
<dbReference type="EMBL" id="CP147247">
    <property type="protein sequence ID" value="WYJ89054.1"/>
    <property type="molecule type" value="Genomic_DNA"/>
</dbReference>
<sequence>MKYLVVSDNHGDRDILVQLVDHYKGKVDAMFHCGDSELEATDHLWDDFTAAVKGNCDYGPGYPETAVKDTGEDVVFMTHGHLSNVRFGLTQLGLQAEEVGATIALFGHTHEIGCEMHQGCLFLNPGSIRQPRGPIQIQSYAIIESAKEKFDVQYYDRTFEPVKELHFKFSK</sequence>
<name>A0A242KEM2_9ENTE</name>
<feature type="domain" description="Calcineurin-like phosphoesterase" evidence="3">
    <location>
        <begin position="1"/>
        <end position="145"/>
    </location>
</feature>
<dbReference type="GO" id="GO:0016787">
    <property type="term" value="F:hydrolase activity"/>
    <property type="evidence" value="ECO:0007669"/>
    <property type="project" value="UniProtKB-UniRule"/>
</dbReference>
<evidence type="ECO:0000256" key="2">
    <source>
        <dbReference type="RuleBase" id="RU362039"/>
    </source>
</evidence>
<dbReference type="GO" id="GO:0046872">
    <property type="term" value="F:metal ion binding"/>
    <property type="evidence" value="ECO:0007669"/>
    <property type="project" value="UniProtKB-KW"/>
</dbReference>
<dbReference type="RefSeq" id="WP_086347909.1">
    <property type="nucleotide sequence ID" value="NZ_CP147247.1"/>
</dbReference>
<reference evidence="4" key="1">
    <citation type="submission" date="2017-05" db="EMBL/GenBank/DDBJ databases">
        <title>The Genome Sequence of Enterococcus sp. 9E7_DIV0242.</title>
        <authorList>
            <consortium name="The Broad Institute Genomics Platform"/>
            <consortium name="The Broad Institute Genomic Center for Infectious Diseases"/>
            <person name="Earl A."/>
            <person name="Manson A."/>
            <person name="Schwartman J."/>
            <person name="Gilmore M."/>
            <person name="Abouelleil A."/>
            <person name="Cao P."/>
            <person name="Chapman S."/>
            <person name="Cusick C."/>
            <person name="Shea T."/>
            <person name="Young S."/>
            <person name="Neafsey D."/>
            <person name="Nusbaum C."/>
            <person name="Birren B."/>
        </authorList>
    </citation>
    <scope>NUCLEOTIDE SEQUENCE [LARGE SCALE GENOMIC DNA]</scope>
    <source>
        <strain evidence="4">9E7_DIV0242</strain>
    </source>
</reference>
<dbReference type="NCBIfam" id="TIGR00040">
    <property type="entry name" value="yfcE"/>
    <property type="match status" value="1"/>
</dbReference>
<evidence type="ECO:0000313" key="4">
    <source>
        <dbReference type="EMBL" id="OTP18990.1"/>
    </source>
</evidence>
<dbReference type="EC" id="3.1.4.-" evidence="2"/>
<dbReference type="InterPro" id="IPR000979">
    <property type="entry name" value="Phosphodiesterase_MJ0936/Vps29"/>
</dbReference>
<reference evidence="5" key="3">
    <citation type="submission" date="2024-03" db="EMBL/GenBank/DDBJ databases">
        <title>The Genome Sequence of Enterococcus sp. DIV0242b.</title>
        <authorList>
            <consortium name="The Broad Institute Genomics Platform"/>
            <consortium name="The Broad Institute Microbial Omics Core"/>
            <consortium name="The Broad Institute Genomic Center for Infectious Diseases"/>
            <person name="Earl A."/>
            <person name="Manson A."/>
            <person name="Gilmore M."/>
            <person name="Schwartman J."/>
            <person name="Shea T."/>
            <person name="Abouelleil A."/>
            <person name="Cao P."/>
            <person name="Chapman S."/>
            <person name="Cusick C."/>
            <person name="Young S."/>
            <person name="Neafsey D."/>
            <person name="Nusbaum C."/>
            <person name="Birren B."/>
        </authorList>
    </citation>
    <scope>NUCLEOTIDE SEQUENCE</scope>
    <source>
        <strain evidence="5">9E7_DIV0242</strain>
    </source>
</reference>